<protein>
    <submittedName>
        <fullName evidence="4">Sirohydrochlorin chelatase</fullName>
    </submittedName>
</protein>
<dbReference type="Proteomes" id="UP000286598">
    <property type="component" value="Unassembled WGS sequence"/>
</dbReference>
<feature type="chain" id="PRO_5018759337" evidence="3">
    <location>
        <begin position="22"/>
        <end position="298"/>
    </location>
</feature>
<dbReference type="PANTHER" id="PTHR33542:SF3">
    <property type="entry name" value="SIROHYDROCHLORIN FERROCHELATASE, CHLOROPLASTIC"/>
    <property type="match status" value="1"/>
</dbReference>
<dbReference type="GO" id="GO:0016829">
    <property type="term" value="F:lyase activity"/>
    <property type="evidence" value="ECO:0007669"/>
    <property type="project" value="UniProtKB-KW"/>
</dbReference>
<name>A0A3R6JDS0_9BACT</name>
<keyword evidence="5" id="KW-1185">Reference proteome</keyword>
<dbReference type="GO" id="GO:0046872">
    <property type="term" value="F:metal ion binding"/>
    <property type="evidence" value="ECO:0007669"/>
    <property type="project" value="UniProtKB-KW"/>
</dbReference>
<keyword evidence="3" id="KW-0732">Signal</keyword>
<dbReference type="Gene3D" id="3.40.50.1400">
    <property type="match status" value="1"/>
</dbReference>
<keyword evidence="1" id="KW-0479">Metal-binding</keyword>
<sequence>MKKRIMLALALMLTAVATLSAKNALIIVAHGSPMESWQKPVLDLEPLVKKQLAMGKLKGIDIVKVALMEYTEPSVASVVKACEAEGADTIFALPVFMAPSSHTEEDLPNILGHKYNPYVLEELAEEQTELVHTKTPIILGPTFYYSYLLEESMLNRVQNLSKDASNEAVIYLTHGDPERDGFWKEVLKNVDKYTKEHTEIDYVDHAVIEMGHDFANELMPLLSKASQKKKRIIVQGIYLVSDVKRMADRHKMTEVQSDLVKKTGVEIVYSADGILPACTPLVVDWIVAQTNKWVESKR</sequence>
<dbReference type="RefSeq" id="WP_118354706.1">
    <property type="nucleotide sequence ID" value="NZ_CAJLAM010000018.1"/>
</dbReference>
<evidence type="ECO:0000313" key="4">
    <source>
        <dbReference type="EMBL" id="RHK52252.1"/>
    </source>
</evidence>
<dbReference type="PANTHER" id="PTHR33542">
    <property type="entry name" value="SIROHYDROCHLORIN FERROCHELATASE, CHLOROPLASTIC"/>
    <property type="match status" value="1"/>
</dbReference>
<evidence type="ECO:0000256" key="3">
    <source>
        <dbReference type="SAM" id="SignalP"/>
    </source>
</evidence>
<evidence type="ECO:0000256" key="1">
    <source>
        <dbReference type="ARBA" id="ARBA00022723"/>
    </source>
</evidence>
<dbReference type="SUPFAM" id="SSF53800">
    <property type="entry name" value="Chelatase"/>
    <property type="match status" value="1"/>
</dbReference>
<dbReference type="EMBL" id="QRNO01000007">
    <property type="protein sequence ID" value="RHK52252.1"/>
    <property type="molecule type" value="Genomic_DNA"/>
</dbReference>
<accession>A0A3R6JDS0</accession>
<evidence type="ECO:0000313" key="5">
    <source>
        <dbReference type="Proteomes" id="UP000286598"/>
    </source>
</evidence>
<comment type="caution">
    <text evidence="4">The sequence shown here is derived from an EMBL/GenBank/DDBJ whole genome shotgun (WGS) entry which is preliminary data.</text>
</comment>
<feature type="signal peptide" evidence="3">
    <location>
        <begin position="1"/>
        <end position="21"/>
    </location>
</feature>
<reference evidence="4 5" key="1">
    <citation type="submission" date="2018-08" db="EMBL/GenBank/DDBJ databases">
        <title>A genome reference for cultivated species of the human gut microbiota.</title>
        <authorList>
            <person name="Zou Y."/>
            <person name="Xue W."/>
            <person name="Luo G."/>
        </authorList>
    </citation>
    <scope>NUCLEOTIDE SEQUENCE [LARGE SCALE GENOMIC DNA]</scope>
    <source>
        <strain evidence="4 5">AF42-9</strain>
    </source>
</reference>
<evidence type="ECO:0000256" key="2">
    <source>
        <dbReference type="ARBA" id="ARBA00023239"/>
    </source>
</evidence>
<organism evidence="4 5">
    <name type="scientific">Leyella stercorea</name>
    <dbReference type="NCBI Taxonomy" id="363265"/>
    <lineage>
        <taxon>Bacteria</taxon>
        <taxon>Pseudomonadati</taxon>
        <taxon>Bacteroidota</taxon>
        <taxon>Bacteroidia</taxon>
        <taxon>Bacteroidales</taxon>
        <taxon>Prevotellaceae</taxon>
        <taxon>Leyella</taxon>
    </lineage>
</organism>
<dbReference type="InterPro" id="IPR002762">
    <property type="entry name" value="CbiX-like"/>
</dbReference>
<dbReference type="OrthoDB" id="1066872at2"/>
<keyword evidence="2" id="KW-0456">Lyase</keyword>
<dbReference type="AlphaFoldDB" id="A0A3R6JDS0"/>
<dbReference type="InterPro" id="IPR050963">
    <property type="entry name" value="Sirohydro_Cobaltochel/CbiX"/>
</dbReference>
<dbReference type="CDD" id="cd03416">
    <property type="entry name" value="CbiX_SirB_N"/>
    <property type="match status" value="1"/>
</dbReference>
<gene>
    <name evidence="4" type="ORF">DW060_02735</name>
</gene>
<dbReference type="Pfam" id="PF01903">
    <property type="entry name" value="CbiX"/>
    <property type="match status" value="1"/>
</dbReference>
<proteinExistence type="predicted"/>